<comment type="caution">
    <text evidence="1">The sequence shown here is derived from an EMBL/GenBank/DDBJ whole genome shotgun (WGS) entry which is preliminary data.</text>
</comment>
<organism evidence="1 2">
    <name type="scientific">Flammeovirga agarivorans</name>
    <dbReference type="NCBI Taxonomy" id="2726742"/>
    <lineage>
        <taxon>Bacteria</taxon>
        <taxon>Pseudomonadati</taxon>
        <taxon>Bacteroidota</taxon>
        <taxon>Cytophagia</taxon>
        <taxon>Cytophagales</taxon>
        <taxon>Flammeovirgaceae</taxon>
        <taxon>Flammeovirga</taxon>
    </lineage>
</organism>
<dbReference type="RefSeq" id="WP_168885175.1">
    <property type="nucleotide sequence ID" value="NZ_JABAIL010000012.1"/>
</dbReference>
<accession>A0A7X8SQD3</accession>
<dbReference type="EMBL" id="JABAIL010000012">
    <property type="protein sequence ID" value="NLR94467.1"/>
    <property type="molecule type" value="Genomic_DNA"/>
</dbReference>
<dbReference type="AlphaFoldDB" id="A0A7X8SQD3"/>
<dbReference type="Proteomes" id="UP000585050">
    <property type="component" value="Unassembled WGS sequence"/>
</dbReference>
<evidence type="ECO:0000313" key="2">
    <source>
        <dbReference type="Proteomes" id="UP000585050"/>
    </source>
</evidence>
<evidence type="ECO:0000313" key="1">
    <source>
        <dbReference type="EMBL" id="NLR94467.1"/>
    </source>
</evidence>
<gene>
    <name evidence="1" type="ORF">HGP29_24900</name>
</gene>
<proteinExistence type="predicted"/>
<protein>
    <submittedName>
        <fullName evidence="1">Uncharacterized protein</fullName>
    </submittedName>
</protein>
<reference evidence="1 2" key="1">
    <citation type="submission" date="2020-04" db="EMBL/GenBank/DDBJ databases">
        <title>Flammeovirga sp. SR4, a novel species isolated from seawater.</title>
        <authorList>
            <person name="Wang X."/>
        </authorList>
    </citation>
    <scope>NUCLEOTIDE SEQUENCE [LARGE SCALE GENOMIC DNA]</scope>
    <source>
        <strain evidence="1 2">SR4</strain>
    </source>
</reference>
<name>A0A7X8SQD3_9BACT</name>
<keyword evidence="2" id="KW-1185">Reference proteome</keyword>
<sequence length="163" mass="19348">MQKHLYFVCPTDHLETIIEATFKEENYYYSSLGNSVSFEKDIISEINDVIETNNIKEVTFILSNTNKLILDAIQHENQPLVNGMKRFYYDVIRQKRRNKVFLKNTHIPIISYLLDKKVTELKPKINKWLIEGITINAKVYHREKGIFNEVNQDLFNIKYFSIN</sequence>